<dbReference type="AlphaFoldDB" id="A0A0J7KJN8"/>
<dbReference type="Proteomes" id="UP000036403">
    <property type="component" value="Unassembled WGS sequence"/>
</dbReference>
<keyword evidence="3" id="KW-1185">Reference proteome</keyword>
<organism evidence="2 3">
    <name type="scientific">Lasius niger</name>
    <name type="common">Black garden ant</name>
    <dbReference type="NCBI Taxonomy" id="67767"/>
    <lineage>
        <taxon>Eukaryota</taxon>
        <taxon>Metazoa</taxon>
        <taxon>Ecdysozoa</taxon>
        <taxon>Arthropoda</taxon>
        <taxon>Hexapoda</taxon>
        <taxon>Insecta</taxon>
        <taxon>Pterygota</taxon>
        <taxon>Neoptera</taxon>
        <taxon>Endopterygota</taxon>
        <taxon>Hymenoptera</taxon>
        <taxon>Apocrita</taxon>
        <taxon>Aculeata</taxon>
        <taxon>Formicoidea</taxon>
        <taxon>Formicidae</taxon>
        <taxon>Formicinae</taxon>
        <taxon>Lasius</taxon>
        <taxon>Lasius</taxon>
    </lineage>
</organism>
<feature type="compositionally biased region" description="Gly residues" evidence="1">
    <location>
        <begin position="24"/>
        <end position="38"/>
    </location>
</feature>
<name>A0A0J7KJN8_LASNI</name>
<reference evidence="2 3" key="1">
    <citation type="submission" date="2015-04" db="EMBL/GenBank/DDBJ databases">
        <title>Lasius niger genome sequencing.</title>
        <authorList>
            <person name="Konorov E.A."/>
            <person name="Nikitin M.A."/>
            <person name="Kirill M.V."/>
            <person name="Chang P."/>
        </authorList>
    </citation>
    <scope>NUCLEOTIDE SEQUENCE [LARGE SCALE GENOMIC DNA]</scope>
    <source>
        <tissue evidence="2">Whole</tissue>
    </source>
</reference>
<gene>
    <name evidence="2" type="ORF">RF55_9590</name>
</gene>
<dbReference type="PaxDb" id="67767-A0A0J7KJN8"/>
<proteinExistence type="predicted"/>
<comment type="caution">
    <text evidence="2">The sequence shown here is derived from an EMBL/GenBank/DDBJ whole genome shotgun (WGS) entry which is preliminary data.</text>
</comment>
<sequence length="150" mass="17066">MGEKLEALEKKVSILENRIEEGAKGGGGEGGRGEGGYKGIDEETVDRMKGIGKKLELKEREERRNNIVIRRLEGGVGDTKERVEKMMKEIGAEVKIKWVRRIRRKKGVEGEMVVELGSREQKRQVMEKKKGLKGKMTRIEDDLTWGEREG</sequence>
<accession>A0A0J7KJN8</accession>
<protein>
    <submittedName>
        <fullName evidence="2">Uncharacterized protein</fullName>
    </submittedName>
</protein>
<evidence type="ECO:0000313" key="3">
    <source>
        <dbReference type="Proteomes" id="UP000036403"/>
    </source>
</evidence>
<evidence type="ECO:0000256" key="1">
    <source>
        <dbReference type="SAM" id="MobiDB-lite"/>
    </source>
</evidence>
<feature type="region of interest" description="Disordered" evidence="1">
    <location>
        <begin position="19"/>
        <end position="41"/>
    </location>
</feature>
<evidence type="ECO:0000313" key="2">
    <source>
        <dbReference type="EMBL" id="KMQ90628.1"/>
    </source>
</evidence>
<dbReference type="EMBL" id="LBMM01006416">
    <property type="protein sequence ID" value="KMQ90628.1"/>
    <property type="molecule type" value="Genomic_DNA"/>
</dbReference>